<dbReference type="GO" id="GO:0007267">
    <property type="term" value="P:cell-cell signaling"/>
    <property type="evidence" value="ECO:0007669"/>
    <property type="project" value="TreeGrafter"/>
</dbReference>
<dbReference type="PANTHER" id="PTHR11984">
    <property type="entry name" value="CONNEXIN"/>
    <property type="match status" value="1"/>
</dbReference>
<keyword evidence="7 9" id="KW-1133">Transmembrane helix</keyword>
<evidence type="ECO:0000256" key="7">
    <source>
        <dbReference type="ARBA" id="ARBA00022989"/>
    </source>
</evidence>
<feature type="domain" description="Connexin N-terminal" evidence="10">
    <location>
        <begin position="42"/>
        <end position="75"/>
    </location>
</feature>
<dbReference type="EMBL" id="JANPWB010000006">
    <property type="protein sequence ID" value="KAJ1176947.1"/>
    <property type="molecule type" value="Genomic_DNA"/>
</dbReference>
<keyword evidence="13" id="KW-1185">Reference proteome</keyword>
<name>A0AAV7TJX8_PLEWA</name>
<feature type="transmembrane region" description="Helical" evidence="9">
    <location>
        <begin position="186"/>
        <end position="210"/>
    </location>
</feature>
<feature type="transmembrane region" description="Helical" evidence="9">
    <location>
        <begin position="23"/>
        <end position="44"/>
    </location>
</feature>
<dbReference type="InterPro" id="IPR017990">
    <property type="entry name" value="Connexin_CS"/>
</dbReference>
<keyword evidence="4 9" id="KW-0812">Transmembrane</keyword>
<evidence type="ECO:0008006" key="14">
    <source>
        <dbReference type="Google" id="ProtNLM"/>
    </source>
</evidence>
<keyword evidence="6" id="KW-0965">Cell junction</keyword>
<gene>
    <name evidence="12" type="ORF">NDU88_002214</name>
</gene>
<protein>
    <recommendedName>
        <fullName evidence="14">Gap junction protein</fullName>
    </recommendedName>
</protein>
<keyword evidence="3" id="KW-1003">Cell membrane</keyword>
<dbReference type="PROSITE" id="PS00407">
    <property type="entry name" value="CONNEXINS_1"/>
    <property type="match status" value="1"/>
</dbReference>
<evidence type="ECO:0000256" key="2">
    <source>
        <dbReference type="ARBA" id="ARBA00004651"/>
    </source>
</evidence>
<accession>A0AAV7TJX8</accession>
<evidence type="ECO:0000313" key="12">
    <source>
        <dbReference type="EMBL" id="KAJ1176947.1"/>
    </source>
</evidence>
<dbReference type="GO" id="GO:0005922">
    <property type="term" value="C:connexin complex"/>
    <property type="evidence" value="ECO:0007669"/>
    <property type="project" value="InterPro"/>
</dbReference>
<keyword evidence="5" id="KW-0303">Gap junction</keyword>
<evidence type="ECO:0000256" key="1">
    <source>
        <dbReference type="ARBA" id="ARBA00004610"/>
    </source>
</evidence>
<feature type="transmembrane region" description="Helical" evidence="9">
    <location>
        <begin position="77"/>
        <end position="97"/>
    </location>
</feature>
<evidence type="ECO:0000313" key="13">
    <source>
        <dbReference type="Proteomes" id="UP001066276"/>
    </source>
</evidence>
<dbReference type="Gene3D" id="1.20.1440.80">
    <property type="entry name" value="Gap junction channel protein cysteine-rich domain"/>
    <property type="match status" value="1"/>
</dbReference>
<dbReference type="SMART" id="SM00037">
    <property type="entry name" value="CNX"/>
    <property type="match status" value="1"/>
</dbReference>
<reference evidence="12" key="1">
    <citation type="journal article" date="2022" name="bioRxiv">
        <title>Sequencing and chromosome-scale assembly of the giantPleurodeles waltlgenome.</title>
        <authorList>
            <person name="Brown T."/>
            <person name="Elewa A."/>
            <person name="Iarovenko S."/>
            <person name="Subramanian E."/>
            <person name="Araus A.J."/>
            <person name="Petzold A."/>
            <person name="Susuki M."/>
            <person name="Suzuki K.-i.T."/>
            <person name="Hayashi T."/>
            <person name="Toyoda A."/>
            <person name="Oliveira C."/>
            <person name="Osipova E."/>
            <person name="Leigh N.D."/>
            <person name="Simon A."/>
            <person name="Yun M.H."/>
        </authorList>
    </citation>
    <scope>NUCLEOTIDE SEQUENCE</scope>
    <source>
        <strain evidence="12">20211129_DDA</strain>
        <tissue evidence="12">Liver</tissue>
    </source>
</reference>
<dbReference type="AlphaFoldDB" id="A0AAV7TJX8"/>
<organism evidence="12 13">
    <name type="scientific">Pleurodeles waltl</name>
    <name type="common">Iberian ribbed newt</name>
    <dbReference type="NCBI Taxonomy" id="8319"/>
    <lineage>
        <taxon>Eukaryota</taxon>
        <taxon>Metazoa</taxon>
        <taxon>Chordata</taxon>
        <taxon>Craniata</taxon>
        <taxon>Vertebrata</taxon>
        <taxon>Euteleostomi</taxon>
        <taxon>Amphibia</taxon>
        <taxon>Batrachia</taxon>
        <taxon>Caudata</taxon>
        <taxon>Salamandroidea</taxon>
        <taxon>Salamandridae</taxon>
        <taxon>Pleurodelinae</taxon>
        <taxon>Pleurodeles</taxon>
    </lineage>
</organism>
<dbReference type="FunFam" id="1.20.1440.80:FF:000001">
    <property type="entry name" value="Gap junction alpha-1"/>
    <property type="match status" value="1"/>
</dbReference>
<keyword evidence="8 9" id="KW-0472">Membrane</keyword>
<dbReference type="Pfam" id="PF00029">
    <property type="entry name" value="Connexin"/>
    <property type="match status" value="1"/>
</dbReference>
<evidence type="ECO:0000256" key="4">
    <source>
        <dbReference type="ARBA" id="ARBA00022692"/>
    </source>
</evidence>
<evidence type="ECO:0000259" key="11">
    <source>
        <dbReference type="SMART" id="SM01089"/>
    </source>
</evidence>
<feature type="transmembrane region" description="Helical" evidence="9">
    <location>
        <begin position="128"/>
        <end position="153"/>
    </location>
</feature>
<evidence type="ECO:0000256" key="9">
    <source>
        <dbReference type="SAM" id="Phobius"/>
    </source>
</evidence>
<dbReference type="InterPro" id="IPR038359">
    <property type="entry name" value="Connexin_N_sf"/>
</dbReference>
<dbReference type="GO" id="GO:0005243">
    <property type="term" value="F:gap junction channel activity"/>
    <property type="evidence" value="ECO:0007669"/>
    <property type="project" value="TreeGrafter"/>
</dbReference>
<dbReference type="SMART" id="SM01089">
    <property type="entry name" value="Connexin_CCC"/>
    <property type="match status" value="1"/>
</dbReference>
<dbReference type="Proteomes" id="UP001066276">
    <property type="component" value="Chromosome 3_2"/>
</dbReference>
<dbReference type="PANTHER" id="PTHR11984:SF120">
    <property type="entry name" value="GAP JUNCTION PROTEIN"/>
    <property type="match status" value="1"/>
</dbReference>
<evidence type="ECO:0000256" key="5">
    <source>
        <dbReference type="ARBA" id="ARBA00022868"/>
    </source>
</evidence>
<evidence type="ECO:0000256" key="6">
    <source>
        <dbReference type="ARBA" id="ARBA00022949"/>
    </source>
</evidence>
<evidence type="ECO:0000256" key="8">
    <source>
        <dbReference type="ARBA" id="ARBA00023136"/>
    </source>
</evidence>
<evidence type="ECO:0000259" key="10">
    <source>
        <dbReference type="SMART" id="SM00037"/>
    </source>
</evidence>
<comment type="subcellular location">
    <subcellularLocation>
        <location evidence="1">Cell junction</location>
        <location evidence="1">Gap junction</location>
    </subcellularLocation>
    <subcellularLocation>
        <location evidence="2">Cell membrane</location>
        <topology evidence="2">Multi-pass membrane protein</topology>
    </subcellularLocation>
</comment>
<sequence>MNWAVYEALLSGVNKYSTSFGRIWLSVVFIFRVLVYLLTVGRVWGEDQKDFDCDTRQPGCKNVCYDHYFPVSHVRLWALQLIFVTCPSLLVIMHVAYREDKERKHREKMGKDYRKLYTNISKKRGGLWWTYVLSLLFKASVDAVFLYVFHMLYENYTLPRLVKCTLQPCPNTVDCYIPRSTEKNLFTLFMIATSILCIILNLCEVTYLVVKRCRECLSNKYNKNVIGSGEDSKLKVKQEDTVSVSGQPVFNGMDCRPPTIEIENSK</sequence>
<dbReference type="PRINTS" id="PR00206">
    <property type="entry name" value="CONNEXIN"/>
</dbReference>
<comment type="caution">
    <text evidence="12">The sequence shown here is derived from an EMBL/GenBank/DDBJ whole genome shotgun (WGS) entry which is preliminary data.</text>
</comment>
<feature type="domain" description="Connexin cysteine-rich" evidence="11">
    <location>
        <begin position="141"/>
        <end position="208"/>
    </location>
</feature>
<evidence type="ECO:0000256" key="3">
    <source>
        <dbReference type="ARBA" id="ARBA00022475"/>
    </source>
</evidence>
<proteinExistence type="predicted"/>
<dbReference type="InterPro" id="IPR019570">
    <property type="entry name" value="Connexin_CCC"/>
</dbReference>
<dbReference type="InterPro" id="IPR013092">
    <property type="entry name" value="Connexin_N"/>
</dbReference>
<dbReference type="InterPro" id="IPR000500">
    <property type="entry name" value="Connexin"/>
</dbReference>